<evidence type="ECO:0000256" key="2">
    <source>
        <dbReference type="ARBA" id="ARBA00022630"/>
    </source>
</evidence>
<evidence type="ECO:0000256" key="1">
    <source>
        <dbReference type="ARBA" id="ARBA00005466"/>
    </source>
</evidence>
<keyword evidence="5" id="KW-0732">Signal</keyword>
<evidence type="ECO:0000313" key="7">
    <source>
        <dbReference type="EMBL" id="ANH22770.1"/>
    </source>
</evidence>
<accession>A0A173G983</accession>
<dbReference type="SUPFAM" id="SSF56176">
    <property type="entry name" value="FAD-binding/transporter-associated domain-like"/>
    <property type="match status" value="1"/>
</dbReference>
<evidence type="ECO:0000256" key="3">
    <source>
        <dbReference type="ARBA" id="ARBA00022827"/>
    </source>
</evidence>
<reference evidence="7" key="1">
    <citation type="journal article" date="2016" name="BMC Genomics">
        <title>Genome sequence and comparative analysis of clavicipitaceous insect-pathogenic fungus Aschersonia badia with Metarhizium spp.</title>
        <authorList>
            <person name="Agrawal Y."/>
            <person name="Narwani T."/>
            <person name="Subramanian S."/>
        </authorList>
    </citation>
    <scope>NUCLEOTIDE SEQUENCE</scope>
    <source>
        <strain evidence="7">MTCC 10142</strain>
    </source>
</reference>
<proteinExistence type="inferred from homology"/>
<evidence type="ECO:0000256" key="5">
    <source>
        <dbReference type="SAM" id="SignalP"/>
    </source>
</evidence>
<feature type="chain" id="PRO_5008006414" description="FAD-binding PCMH-type domain-containing protein" evidence="5">
    <location>
        <begin position="25"/>
        <end position="511"/>
    </location>
</feature>
<dbReference type="InterPro" id="IPR006094">
    <property type="entry name" value="Oxid_FAD_bind_N"/>
</dbReference>
<comment type="similarity">
    <text evidence="1">Belongs to the oxygen-dependent FAD-linked oxidoreductase family.</text>
</comment>
<dbReference type="GO" id="GO:0016491">
    <property type="term" value="F:oxidoreductase activity"/>
    <property type="evidence" value="ECO:0007669"/>
    <property type="project" value="UniProtKB-KW"/>
</dbReference>
<feature type="non-terminal residue" evidence="7">
    <location>
        <position position="511"/>
    </location>
</feature>
<organism evidence="7">
    <name type="scientific">Hypocrella siamensis</name>
    <dbReference type="NCBI Taxonomy" id="696354"/>
    <lineage>
        <taxon>Eukaryota</taxon>
        <taxon>Fungi</taxon>
        <taxon>Dikarya</taxon>
        <taxon>Ascomycota</taxon>
        <taxon>Pezizomycotina</taxon>
        <taxon>Sordariomycetes</taxon>
        <taxon>Hypocreomycetidae</taxon>
        <taxon>Hypocreales</taxon>
        <taxon>Clavicipitaceae</taxon>
        <taxon>Hypocrella</taxon>
    </lineage>
</organism>
<dbReference type="Gene3D" id="3.30.465.10">
    <property type="match status" value="1"/>
</dbReference>
<dbReference type="GO" id="GO:0071949">
    <property type="term" value="F:FAD binding"/>
    <property type="evidence" value="ECO:0007669"/>
    <property type="project" value="InterPro"/>
</dbReference>
<keyword evidence="4" id="KW-0560">Oxidoreductase</keyword>
<name>A0A173G983_9HYPO</name>
<dbReference type="PANTHER" id="PTHR42973:SF22">
    <property type="entry name" value="FAD-BINDING PCMH-TYPE DOMAIN-CONTAINING PROTEIN-RELATED"/>
    <property type="match status" value="1"/>
</dbReference>
<dbReference type="PROSITE" id="PS51387">
    <property type="entry name" value="FAD_PCMH"/>
    <property type="match status" value="1"/>
</dbReference>
<dbReference type="EMBL" id="KU202385">
    <property type="protein sequence ID" value="ANH22770.1"/>
    <property type="molecule type" value="Genomic_DNA"/>
</dbReference>
<dbReference type="InterPro" id="IPR050416">
    <property type="entry name" value="FAD-linked_Oxidoreductase"/>
</dbReference>
<sequence>MKFLFPLLLTAASAGYCATGCASADPPIAPANATGRKCCKALSAIFDSKIAFRHTPTYAARMQSYWAKQEADISPACVFLAASAQDVARALEVLVPLSCLFAVRGGGAGSVPGIANIQDGVTIDLGAMRDVALNQDKSLVSLGPGLNWSSVYGKLDDFGLSVPGSREGPAGVGGLALGGKAAPFSTRGLIYFASKAGFLAENIVASQVVLANGSITTASSTDNRDLWMALKGGSSNFGIVTRFTIRTFALGRIWAGDSYYPTSSLNAHIKALFDFCADPDYDPDAGYFLNYAYTPSTKLILANRVAYAKSVVNPSAFHQITSVPGQLSNTTKIQNLAGFSVENGEKAPAGYRQLMWTTTFHNNLDMLEELWNIFNASTDTVAGVHNVTWSLTLEPLVPAIAAQTKARGGNVLGLDHVPANGLILCQLSATWVSPRDNSKMQAASDLLLAQIIHLAEKKGLHHRYVDMNHADRSQNPIDGYGPENAAFLRATAKRFDPERVFQKLMPGGFKL</sequence>
<dbReference type="InterPro" id="IPR016169">
    <property type="entry name" value="FAD-bd_PCMH_sub2"/>
</dbReference>
<evidence type="ECO:0000259" key="6">
    <source>
        <dbReference type="PROSITE" id="PS51387"/>
    </source>
</evidence>
<dbReference type="Pfam" id="PF01565">
    <property type="entry name" value="FAD_binding_4"/>
    <property type="match status" value="1"/>
</dbReference>
<dbReference type="AlphaFoldDB" id="A0A173G983"/>
<dbReference type="PANTHER" id="PTHR42973">
    <property type="entry name" value="BINDING OXIDOREDUCTASE, PUTATIVE (AFU_ORTHOLOGUE AFUA_1G17690)-RELATED"/>
    <property type="match status" value="1"/>
</dbReference>
<feature type="signal peptide" evidence="5">
    <location>
        <begin position="1"/>
        <end position="24"/>
    </location>
</feature>
<keyword evidence="3" id="KW-0274">FAD</keyword>
<evidence type="ECO:0000256" key="4">
    <source>
        <dbReference type="ARBA" id="ARBA00023002"/>
    </source>
</evidence>
<feature type="domain" description="FAD-binding PCMH-type" evidence="6">
    <location>
        <begin position="71"/>
        <end position="250"/>
    </location>
</feature>
<protein>
    <recommendedName>
        <fullName evidence="6">FAD-binding PCMH-type domain-containing protein</fullName>
    </recommendedName>
</protein>
<dbReference type="InterPro" id="IPR016166">
    <property type="entry name" value="FAD-bd_PCMH"/>
</dbReference>
<keyword evidence="2" id="KW-0285">Flavoprotein</keyword>
<dbReference type="InterPro" id="IPR036318">
    <property type="entry name" value="FAD-bd_PCMH-like_sf"/>
</dbReference>